<evidence type="ECO:0000313" key="1">
    <source>
        <dbReference type="EMBL" id="RLP79915.1"/>
    </source>
</evidence>
<dbReference type="EMBL" id="RCUY01000014">
    <property type="protein sequence ID" value="RLP79915.1"/>
    <property type="molecule type" value="Genomic_DNA"/>
</dbReference>
<gene>
    <name evidence="1" type="ORF">D9V34_14945</name>
</gene>
<dbReference type="InterPro" id="IPR032716">
    <property type="entry name" value="ACC_epsilon"/>
</dbReference>
<dbReference type="AlphaFoldDB" id="A0A3L7AIW8"/>
<dbReference type="OrthoDB" id="5122784at2"/>
<accession>A0A3L7AIW8</accession>
<comment type="caution">
    <text evidence="1">The sequence shown here is derived from an EMBL/GenBank/DDBJ whole genome shotgun (WGS) entry which is preliminary data.</text>
</comment>
<dbReference type="Pfam" id="PF13822">
    <property type="entry name" value="ACC_epsilon"/>
    <property type="match status" value="1"/>
</dbReference>
<organism evidence="1 2">
    <name type="scientific">Mycetocola lacteus</name>
    <dbReference type="NCBI Taxonomy" id="76637"/>
    <lineage>
        <taxon>Bacteria</taxon>
        <taxon>Bacillati</taxon>
        <taxon>Actinomycetota</taxon>
        <taxon>Actinomycetes</taxon>
        <taxon>Micrococcales</taxon>
        <taxon>Microbacteriaceae</taxon>
        <taxon>Mycetocola</taxon>
    </lineage>
</organism>
<dbReference type="Proteomes" id="UP000269438">
    <property type="component" value="Unassembled WGS sequence"/>
</dbReference>
<evidence type="ECO:0000313" key="2">
    <source>
        <dbReference type="Proteomes" id="UP000269438"/>
    </source>
</evidence>
<dbReference type="GO" id="GO:0003989">
    <property type="term" value="F:acetyl-CoA carboxylase activity"/>
    <property type="evidence" value="ECO:0007669"/>
    <property type="project" value="InterPro"/>
</dbReference>
<keyword evidence="2" id="KW-1185">Reference proteome</keyword>
<name>A0A3L7AIW8_9MICO</name>
<reference evidence="1 2" key="1">
    <citation type="submission" date="2018-10" db="EMBL/GenBank/DDBJ databases">
        <authorList>
            <person name="Li J."/>
        </authorList>
    </citation>
    <scope>NUCLEOTIDE SEQUENCE [LARGE SCALE GENOMIC DNA]</scope>
    <source>
        <strain evidence="1 2">JCM 11654</strain>
    </source>
</reference>
<sequence length="70" mass="7565">MPAPAMRFMRGEPTEEEIAAVSAVLTLVLAEEGARAERSEPANVSAWTRSQRAIRPVVQPGAGRWRGFSG</sequence>
<proteinExistence type="predicted"/>
<dbReference type="GO" id="GO:0004658">
    <property type="term" value="F:propionyl-CoA carboxylase activity"/>
    <property type="evidence" value="ECO:0007669"/>
    <property type="project" value="InterPro"/>
</dbReference>
<protein>
    <submittedName>
        <fullName evidence="1">Acyl-CoA carboxylase subunit epsilon</fullName>
    </submittedName>
</protein>